<evidence type="ECO:0000313" key="3">
    <source>
        <dbReference type="Proteomes" id="UP000177152"/>
    </source>
</evidence>
<dbReference type="EMBL" id="MHQC01000050">
    <property type="protein sequence ID" value="OGZ93798.1"/>
    <property type="molecule type" value="Genomic_DNA"/>
</dbReference>
<feature type="transmembrane region" description="Helical" evidence="1">
    <location>
        <begin position="104"/>
        <end position="120"/>
    </location>
</feature>
<comment type="caution">
    <text evidence="2">The sequence shown here is derived from an EMBL/GenBank/DDBJ whole genome shotgun (WGS) entry which is preliminary data.</text>
</comment>
<dbReference type="Proteomes" id="UP000177152">
    <property type="component" value="Unassembled WGS sequence"/>
</dbReference>
<dbReference type="AlphaFoldDB" id="A0A1G2K5U0"/>
<keyword evidence="1" id="KW-1133">Transmembrane helix</keyword>
<sequence length="184" mass="21418">MKILDEKILALVTRMCHKFQRLTGRTNFFLAKLALLFVWMSIAVSTANFWLPLLHRKTDLFSLFLYVIISIGLLVDIKNCDKAEGQVLEKSKAKVNFDSLSSSWMWRVLWLAITLWDIVYLPSSISDPKGFLLFKCIYFLFCPGFTTFYYFINVEPLPPAKSTVREWIEAFATSMRKLVPIRNN</sequence>
<feature type="transmembrane region" description="Helical" evidence="1">
    <location>
        <begin position="132"/>
        <end position="152"/>
    </location>
</feature>
<protein>
    <submittedName>
        <fullName evidence="2">Uncharacterized protein</fullName>
    </submittedName>
</protein>
<evidence type="ECO:0000313" key="2">
    <source>
        <dbReference type="EMBL" id="OGZ93798.1"/>
    </source>
</evidence>
<keyword evidence="1" id="KW-0812">Transmembrane</keyword>
<name>A0A1G2K5U0_9BACT</name>
<proteinExistence type="predicted"/>
<organism evidence="2 3">
    <name type="scientific">Candidatus Sungbacteria bacterium RIFCSPHIGHO2_01_FULL_47_32</name>
    <dbReference type="NCBI Taxonomy" id="1802264"/>
    <lineage>
        <taxon>Bacteria</taxon>
        <taxon>Candidatus Sungiibacteriota</taxon>
    </lineage>
</organism>
<feature type="transmembrane region" description="Helical" evidence="1">
    <location>
        <begin position="29"/>
        <end position="51"/>
    </location>
</feature>
<reference evidence="2 3" key="1">
    <citation type="journal article" date="2016" name="Nat. Commun.">
        <title>Thousands of microbial genomes shed light on interconnected biogeochemical processes in an aquifer system.</title>
        <authorList>
            <person name="Anantharaman K."/>
            <person name="Brown C.T."/>
            <person name="Hug L.A."/>
            <person name="Sharon I."/>
            <person name="Castelle C.J."/>
            <person name="Probst A.J."/>
            <person name="Thomas B.C."/>
            <person name="Singh A."/>
            <person name="Wilkins M.J."/>
            <person name="Karaoz U."/>
            <person name="Brodie E.L."/>
            <person name="Williams K.H."/>
            <person name="Hubbard S.S."/>
            <person name="Banfield J.F."/>
        </authorList>
    </citation>
    <scope>NUCLEOTIDE SEQUENCE [LARGE SCALE GENOMIC DNA]</scope>
</reference>
<feature type="transmembrane region" description="Helical" evidence="1">
    <location>
        <begin position="58"/>
        <end position="75"/>
    </location>
</feature>
<evidence type="ECO:0000256" key="1">
    <source>
        <dbReference type="SAM" id="Phobius"/>
    </source>
</evidence>
<keyword evidence="1" id="KW-0472">Membrane</keyword>
<gene>
    <name evidence="2" type="ORF">A2633_04960</name>
</gene>
<accession>A0A1G2K5U0</accession>